<proteinExistence type="predicted"/>
<keyword evidence="2" id="KW-0614">Plasmid</keyword>
<evidence type="ECO:0000259" key="1">
    <source>
        <dbReference type="Pfam" id="PF24960"/>
    </source>
</evidence>
<geneLocation type="plasmid" evidence="2 3">
    <name>PBr_lp28-4</name>
</geneLocation>
<accession>B8F146</accession>
<dbReference type="InterPro" id="IPR056668">
    <property type="entry name" value="BB0158-like"/>
</dbReference>
<reference evidence="2 3" key="1">
    <citation type="journal article" date="2011" name="J. Bacteriol.">
        <title>Whole-genome sequences of two Borrelia afzelii and two Borrelia garinii Lyme disease agent isolates.</title>
        <authorList>
            <person name="Casjens S.R."/>
            <person name="Mongodin E.F."/>
            <person name="Qiu W.-G."/>
            <person name="Dunn J.J."/>
            <person name="Luft B.J."/>
            <person name="Fraser-Liggett C.M."/>
            <person name="Schutzer S.E."/>
        </authorList>
    </citation>
    <scope>NUCLEOTIDE SEQUENCE [LARGE SCALE GENOMIC DNA]</scope>
    <source>
        <strain evidence="2 3">PBr</strain>
    </source>
</reference>
<dbReference type="AlphaFoldDB" id="B8F146"/>
<evidence type="ECO:0000313" key="3">
    <source>
        <dbReference type="Proteomes" id="UP000006103"/>
    </source>
</evidence>
<sequence>MTPKSSKGVNTEILGFELIKEDNKKNIEKYNKKNIKEDNNNICFVGEESRLNKIKEGEVWELCAGIYVTWVKSGNLRAIKDKNNNLIQDLKGLKYSCIFSPIRFKTLFGYTYYTNDNNIKYGGRRLQ</sequence>
<dbReference type="EMBL" id="CP001304">
    <property type="protein sequence ID" value="ACL34626.1"/>
    <property type="molecule type" value="Genomic_DNA"/>
</dbReference>
<dbReference type="Pfam" id="PF24960">
    <property type="entry name" value="BB0158"/>
    <property type="match status" value="1"/>
</dbReference>
<keyword evidence="3" id="KW-1185">Reference proteome</keyword>
<protein>
    <submittedName>
        <fullName evidence="2">Protein p23</fullName>
    </submittedName>
</protein>
<dbReference type="Proteomes" id="UP000006103">
    <property type="component" value="Plasmid PBr_lp28-4"/>
</dbReference>
<evidence type="ECO:0000313" key="2">
    <source>
        <dbReference type="EMBL" id="ACL34626.1"/>
    </source>
</evidence>
<organism evidence="2 3">
    <name type="scientific">Borreliella garinii PBr</name>
    <dbReference type="NCBI Taxonomy" id="498743"/>
    <lineage>
        <taxon>Bacteria</taxon>
        <taxon>Pseudomonadati</taxon>
        <taxon>Spirochaetota</taxon>
        <taxon>Spirochaetia</taxon>
        <taxon>Spirochaetales</taxon>
        <taxon>Borreliaceae</taxon>
        <taxon>Borreliella</taxon>
    </lineage>
</organism>
<gene>
    <name evidence="2" type="ORF">BGAPBR_I0067</name>
</gene>
<feature type="domain" description="Outer surface lipoprotein BB0158" evidence="1">
    <location>
        <begin position="65"/>
        <end position="113"/>
    </location>
</feature>
<name>B8F146_BORGR</name>